<evidence type="ECO:0000313" key="2">
    <source>
        <dbReference type="EMBL" id="EKE83410.1"/>
    </source>
</evidence>
<proteinExistence type="predicted"/>
<dbReference type="EMBL" id="AMRG01000009">
    <property type="protein sequence ID" value="EKE83410.1"/>
    <property type="molecule type" value="Genomic_DNA"/>
</dbReference>
<evidence type="ECO:0000259" key="1">
    <source>
        <dbReference type="Pfam" id="PF13723"/>
    </source>
</evidence>
<name>K2L0G6_9GAMM</name>
<dbReference type="AlphaFoldDB" id="K2L0G6"/>
<protein>
    <submittedName>
        <fullName evidence="2">Beta-ketoacyl synthase domain-containing protein</fullName>
    </submittedName>
</protein>
<feature type="domain" description="Beta-ketoacyl synthase-like N-terminal" evidence="1">
    <location>
        <begin position="23"/>
        <end position="227"/>
    </location>
</feature>
<organism evidence="2 3">
    <name type="scientific">Idiomarina xiamenensis 10-D-4</name>
    <dbReference type="NCBI Taxonomy" id="740709"/>
    <lineage>
        <taxon>Bacteria</taxon>
        <taxon>Pseudomonadati</taxon>
        <taxon>Pseudomonadota</taxon>
        <taxon>Gammaproteobacteria</taxon>
        <taxon>Alteromonadales</taxon>
        <taxon>Idiomarinaceae</taxon>
        <taxon>Idiomarina</taxon>
    </lineage>
</organism>
<dbReference type="OrthoDB" id="9798676at2"/>
<dbReference type="InterPro" id="IPR014030">
    <property type="entry name" value="Ketoacyl_synth_N"/>
</dbReference>
<dbReference type="RefSeq" id="WP_008488902.1">
    <property type="nucleotide sequence ID" value="NZ_AMRG01000009.1"/>
</dbReference>
<dbReference type="eggNOG" id="ENOG5032YZ0">
    <property type="taxonomic scope" value="Bacteria"/>
</dbReference>
<dbReference type="Proteomes" id="UP000014115">
    <property type="component" value="Unassembled WGS sequence"/>
</dbReference>
<evidence type="ECO:0000313" key="3">
    <source>
        <dbReference type="Proteomes" id="UP000014115"/>
    </source>
</evidence>
<dbReference type="STRING" id="740709.A10D4_08312"/>
<comment type="caution">
    <text evidence="2">The sequence shown here is derived from an EMBL/GenBank/DDBJ whole genome shotgun (WGS) entry which is preliminary data.</text>
</comment>
<sequence>MEFFVEKTALIVAGGGPNSAINTQVPAGQRRRLSGFAKMTIEALLQVSDELHDSPDVVLATQHGDFQRTIRLLRDVAASHELSPTQFCLSVNNAVLGQFSLFTDNRASMSTVSAGPLSLAYGFLEAYLVLQQQPHKTVLLVYSDEPLIDEYQHFCQQPQQAVSMAWCLRSAATASATAVKLKLQHQPEAHAEGDIDRLALTEQLQALVSGCSAPVTTMANRQRWTWSRVDAQAA</sequence>
<accession>K2L0G6</accession>
<dbReference type="PATRIC" id="fig|740709.3.peg.1683"/>
<keyword evidence="3" id="KW-1185">Reference proteome</keyword>
<dbReference type="Pfam" id="PF13723">
    <property type="entry name" value="Ketoacyl-synt_2"/>
    <property type="match status" value="1"/>
</dbReference>
<reference evidence="2 3" key="1">
    <citation type="journal article" date="2012" name="J. Bacteriol.">
        <title>Genome Sequence of Idiomarina xiamenensis Type Strain 10-D-4.</title>
        <authorList>
            <person name="Lai Q."/>
            <person name="Wang L."/>
            <person name="Wang W."/>
            <person name="Shao Z."/>
        </authorList>
    </citation>
    <scope>NUCLEOTIDE SEQUENCE [LARGE SCALE GENOMIC DNA]</scope>
    <source>
        <strain evidence="2 3">10-D-4</strain>
    </source>
</reference>
<gene>
    <name evidence="2" type="ORF">A10D4_08312</name>
</gene>